<name>A0A318UZ91_9SPHI</name>
<dbReference type="PANTHER" id="PTHR10188">
    <property type="entry name" value="L-ASPARAGINASE"/>
    <property type="match status" value="1"/>
</dbReference>
<feature type="active site" description="Nucleophile" evidence="1">
    <location>
        <position position="204"/>
    </location>
</feature>
<dbReference type="PANTHER" id="PTHR10188:SF6">
    <property type="entry name" value="N(4)-(BETA-N-ACETYLGLUCOSAMINYL)-L-ASPARAGINASE"/>
    <property type="match status" value="1"/>
</dbReference>
<evidence type="ECO:0000256" key="2">
    <source>
        <dbReference type="PIRSR" id="PIRSR600246-2"/>
    </source>
</evidence>
<reference evidence="4 5" key="1">
    <citation type="submission" date="2018-06" db="EMBL/GenBank/DDBJ databases">
        <title>Genomic Encyclopedia of Archaeal and Bacterial Type Strains, Phase II (KMG-II): from individual species to whole genera.</title>
        <authorList>
            <person name="Goeker M."/>
        </authorList>
    </citation>
    <scope>NUCLEOTIDE SEQUENCE [LARGE SCALE GENOMIC DNA]</scope>
    <source>
        <strain evidence="4 5">DSM 27372</strain>
    </source>
</reference>
<dbReference type="Pfam" id="PF01112">
    <property type="entry name" value="Asparaginase_2"/>
    <property type="match status" value="1"/>
</dbReference>
<evidence type="ECO:0000313" key="5">
    <source>
        <dbReference type="Proteomes" id="UP000248198"/>
    </source>
</evidence>
<evidence type="ECO:0000313" key="4">
    <source>
        <dbReference type="EMBL" id="PYF76919.1"/>
    </source>
</evidence>
<feature type="site" description="Cleavage; by autolysis" evidence="3">
    <location>
        <begin position="203"/>
        <end position="204"/>
    </location>
</feature>
<feature type="binding site" evidence="2">
    <location>
        <begin position="255"/>
        <end position="258"/>
    </location>
    <ligand>
        <name>substrate</name>
    </ligand>
</feature>
<keyword evidence="5" id="KW-1185">Reference proteome</keyword>
<sequence>MFNRRKFLRTGAASASLLLIDKKSFASVFPKPREKSGNYPIVISTWDFGIPANKAAWGVLSSGGKALDAVEKGVQVPEADPKIQTVGYGGLPDRDGRVTLDACIMDDQGNCGSVAALEHIIHPISVARKVMEKTPHVMLVGDGALQFALEQGFKKQDLLTPESKKAWMEWLKTAKYEPVMNIENKTYQNAAPTKLPGNQYNHDTIGMLALDAKGNISGACTTSGMAYKLHGRVGDSPIIGAGLYVDNEVGGATSTGVGEEVIRNVGSFLVVELMRQGMGPEEACKEAVMRIIRKKPDIAKNIQVGFLALNKKGEYGAYAIQKGFSYAVCNDAKQDLLIAGKSYY</sequence>
<organism evidence="4 5">
    <name type="scientific">Pedobacter nutrimenti</name>
    <dbReference type="NCBI Taxonomy" id="1241337"/>
    <lineage>
        <taxon>Bacteria</taxon>
        <taxon>Pseudomonadati</taxon>
        <taxon>Bacteroidota</taxon>
        <taxon>Sphingobacteriia</taxon>
        <taxon>Sphingobacteriales</taxon>
        <taxon>Sphingobacteriaceae</taxon>
        <taxon>Pedobacter</taxon>
    </lineage>
</organism>
<gene>
    <name evidence="4" type="ORF">B0O44_101394</name>
</gene>
<dbReference type="InterPro" id="IPR000246">
    <property type="entry name" value="Peptidase_T2"/>
</dbReference>
<dbReference type="EMBL" id="QKLU01000001">
    <property type="protein sequence ID" value="PYF76919.1"/>
    <property type="molecule type" value="Genomic_DNA"/>
</dbReference>
<dbReference type="GO" id="GO:0016811">
    <property type="term" value="F:hydrolase activity, acting on carbon-nitrogen (but not peptide) bonds, in linear amides"/>
    <property type="evidence" value="ECO:0007669"/>
    <property type="project" value="UniProtKB-ARBA"/>
</dbReference>
<dbReference type="OrthoDB" id="9780217at2"/>
<dbReference type="RefSeq" id="WP_110827015.1">
    <property type="nucleotide sequence ID" value="NZ_QKLU01000001.1"/>
</dbReference>
<dbReference type="SUPFAM" id="SSF56235">
    <property type="entry name" value="N-terminal nucleophile aminohydrolases (Ntn hydrolases)"/>
    <property type="match status" value="1"/>
</dbReference>
<dbReference type="CDD" id="cd04513">
    <property type="entry name" value="Glycosylasparaginase"/>
    <property type="match status" value="1"/>
</dbReference>
<evidence type="ECO:0000256" key="3">
    <source>
        <dbReference type="PIRSR" id="PIRSR600246-3"/>
    </source>
</evidence>
<dbReference type="GO" id="GO:0005737">
    <property type="term" value="C:cytoplasm"/>
    <property type="evidence" value="ECO:0007669"/>
    <property type="project" value="TreeGrafter"/>
</dbReference>
<dbReference type="FunFam" id="3.60.20.30:FF:000005">
    <property type="entry name" value="N(4)-(Beta-N-acetylglucosaminyl)-L-asparaginase"/>
    <property type="match status" value="1"/>
</dbReference>
<feature type="binding site" evidence="2">
    <location>
        <begin position="232"/>
        <end position="235"/>
    </location>
    <ligand>
        <name>substrate</name>
    </ligand>
</feature>
<dbReference type="Gene3D" id="3.60.20.30">
    <property type="entry name" value="(Glycosyl)asparaginase"/>
    <property type="match status" value="1"/>
</dbReference>
<dbReference type="Proteomes" id="UP000248198">
    <property type="component" value="Unassembled WGS sequence"/>
</dbReference>
<accession>A0A318UZ91</accession>
<protein>
    <submittedName>
        <fullName evidence="4">N4-(Beta-N-acetylglucosaminyl)-L-asparaginase</fullName>
    </submittedName>
</protein>
<dbReference type="AlphaFoldDB" id="A0A318UZ91"/>
<dbReference type="InterPro" id="IPR029055">
    <property type="entry name" value="Ntn_hydrolases_N"/>
</dbReference>
<proteinExistence type="predicted"/>
<evidence type="ECO:0000256" key="1">
    <source>
        <dbReference type="PIRSR" id="PIRSR600246-1"/>
    </source>
</evidence>
<comment type="caution">
    <text evidence="4">The sequence shown here is derived from an EMBL/GenBank/DDBJ whole genome shotgun (WGS) entry which is preliminary data.</text>
</comment>